<organism evidence="2 3">
    <name type="scientific">Photorhabdus asymbiotica</name>
    <dbReference type="NCBI Taxonomy" id="291112"/>
    <lineage>
        <taxon>Bacteria</taxon>
        <taxon>Pseudomonadati</taxon>
        <taxon>Pseudomonadota</taxon>
        <taxon>Gammaproteobacteria</taxon>
        <taxon>Enterobacterales</taxon>
        <taxon>Morganellaceae</taxon>
        <taxon>Photorhabdus</taxon>
    </lineage>
</organism>
<dbReference type="Proteomes" id="UP000280955">
    <property type="component" value="Unassembled WGS sequence"/>
</dbReference>
<name>A0ABX9SGH1_9GAMM</name>
<keyword evidence="3" id="KW-1185">Reference proteome</keyword>
<proteinExistence type="predicted"/>
<sequence length="43" mass="5047">MWYREGTASFKQGHRIVTGENTRWNQTKYGVLPGRLFFVLVTT</sequence>
<dbReference type="EMBL" id="RBLJ01000007">
    <property type="protein sequence ID" value="RKS53980.1"/>
    <property type="molecule type" value="Genomic_DNA"/>
</dbReference>
<evidence type="ECO:0000313" key="3">
    <source>
        <dbReference type="Proteomes" id="UP000280955"/>
    </source>
</evidence>
<reference evidence="2 3" key="1">
    <citation type="submission" date="2018-10" db="EMBL/GenBank/DDBJ databases">
        <title>Genomic Encyclopedia of Archaeal and Bacterial Type Strains, Phase II (KMG-II): from individual species to whole genera.</title>
        <authorList>
            <person name="Goeker M."/>
        </authorList>
    </citation>
    <scope>NUCLEOTIDE SEQUENCE [LARGE SCALE GENOMIC DNA]</scope>
    <source>
        <strain evidence="2 3">DSM 15149</strain>
    </source>
</reference>
<gene>
    <name evidence="2" type="ORF">BDD30_4522</name>
    <name evidence="1" type="ORF">BDD30_4557</name>
</gene>
<dbReference type="EMBL" id="RBLJ01000008">
    <property type="protein sequence ID" value="RKS53967.1"/>
    <property type="molecule type" value="Genomic_DNA"/>
</dbReference>
<protein>
    <submittedName>
        <fullName evidence="2">Uncharacterized protein</fullName>
    </submittedName>
</protein>
<accession>A0ABX9SGH1</accession>
<dbReference type="RefSeq" id="WP_269450482.1">
    <property type="nucleotide sequence ID" value="NC_012961.1"/>
</dbReference>
<evidence type="ECO:0000313" key="1">
    <source>
        <dbReference type="EMBL" id="RKS53967.1"/>
    </source>
</evidence>
<evidence type="ECO:0000313" key="2">
    <source>
        <dbReference type="EMBL" id="RKS53980.1"/>
    </source>
</evidence>
<comment type="caution">
    <text evidence="2">The sequence shown here is derived from an EMBL/GenBank/DDBJ whole genome shotgun (WGS) entry which is preliminary data.</text>
</comment>